<feature type="domain" description="DUF1330" evidence="1">
    <location>
        <begin position="2"/>
        <end position="95"/>
    </location>
</feature>
<evidence type="ECO:0000313" key="2">
    <source>
        <dbReference type="EMBL" id="SDH59017.1"/>
    </source>
</evidence>
<name>A0A1G8DMY3_9PSED</name>
<dbReference type="STRING" id="89065.SAMN05216605_10791"/>
<sequence>MSAYVIFIREKTTDAAEMQQYAETAPAARAGHDITRLAFYGQLDVLEGPSAEGVAILRFPDMAAARAWYDSPAYEAARQHRFKGAEYRMLLVEGVDALPV</sequence>
<dbReference type="InterPro" id="IPR010753">
    <property type="entry name" value="DUF1330"/>
</dbReference>
<protein>
    <submittedName>
        <fullName evidence="2">Uncharacterized conserved protein, DUF1330 family</fullName>
    </submittedName>
</protein>
<dbReference type="RefSeq" id="WP_074753261.1">
    <property type="nucleotide sequence ID" value="NZ_FNCO01000007.1"/>
</dbReference>
<dbReference type="AlphaFoldDB" id="A0A1G8DMY3"/>
<keyword evidence="3" id="KW-1185">Reference proteome</keyword>
<evidence type="ECO:0000313" key="3">
    <source>
        <dbReference type="Proteomes" id="UP000182894"/>
    </source>
</evidence>
<organism evidence="2 3">
    <name type="scientific">Pseudomonas abietaniphila</name>
    <dbReference type="NCBI Taxonomy" id="89065"/>
    <lineage>
        <taxon>Bacteria</taxon>
        <taxon>Pseudomonadati</taxon>
        <taxon>Pseudomonadota</taxon>
        <taxon>Gammaproteobacteria</taxon>
        <taxon>Pseudomonadales</taxon>
        <taxon>Pseudomonadaceae</taxon>
        <taxon>Pseudomonas</taxon>
    </lineage>
</organism>
<dbReference type="SUPFAM" id="SSF54909">
    <property type="entry name" value="Dimeric alpha+beta barrel"/>
    <property type="match status" value="1"/>
</dbReference>
<gene>
    <name evidence="2" type="ORF">SAMN05216605_10791</name>
</gene>
<proteinExistence type="predicted"/>
<dbReference type="OrthoDB" id="9806380at2"/>
<dbReference type="Gene3D" id="3.30.70.100">
    <property type="match status" value="1"/>
</dbReference>
<dbReference type="Pfam" id="PF07045">
    <property type="entry name" value="DUF1330"/>
    <property type="match status" value="1"/>
</dbReference>
<reference evidence="3" key="1">
    <citation type="submission" date="2016-10" db="EMBL/GenBank/DDBJ databases">
        <authorList>
            <person name="Varghese N."/>
            <person name="Submissions S."/>
        </authorList>
    </citation>
    <scope>NUCLEOTIDE SEQUENCE [LARGE SCALE GENOMIC DNA]</scope>
    <source>
        <strain evidence="3">ATCC 700689</strain>
    </source>
</reference>
<dbReference type="Proteomes" id="UP000182894">
    <property type="component" value="Unassembled WGS sequence"/>
</dbReference>
<dbReference type="EMBL" id="FNCO01000007">
    <property type="protein sequence ID" value="SDH59017.1"/>
    <property type="molecule type" value="Genomic_DNA"/>
</dbReference>
<dbReference type="PANTHER" id="PTHR41521">
    <property type="match status" value="1"/>
</dbReference>
<accession>A0A1G8DMY3</accession>
<dbReference type="PANTHER" id="PTHR41521:SF4">
    <property type="entry name" value="BLR0684 PROTEIN"/>
    <property type="match status" value="1"/>
</dbReference>
<evidence type="ECO:0000259" key="1">
    <source>
        <dbReference type="Pfam" id="PF07045"/>
    </source>
</evidence>
<dbReference type="InterPro" id="IPR011008">
    <property type="entry name" value="Dimeric_a/b-barrel"/>
</dbReference>